<dbReference type="GO" id="GO:0004553">
    <property type="term" value="F:hydrolase activity, hydrolyzing O-glycosyl compounds"/>
    <property type="evidence" value="ECO:0007669"/>
    <property type="project" value="InterPro"/>
</dbReference>
<dbReference type="CDD" id="cd12215">
    <property type="entry name" value="ChiC_BD"/>
    <property type="match status" value="1"/>
</dbReference>
<evidence type="ECO:0000256" key="2">
    <source>
        <dbReference type="ARBA" id="ARBA00023157"/>
    </source>
</evidence>
<dbReference type="InterPro" id="IPR003610">
    <property type="entry name" value="CBM5/12"/>
</dbReference>
<dbReference type="RefSeq" id="WP_138539751.1">
    <property type="nucleotide sequence ID" value="NZ_CP045429.1"/>
</dbReference>
<dbReference type="EMBL" id="CP045429">
    <property type="protein sequence ID" value="QPB83463.1"/>
    <property type="molecule type" value="Genomic_DNA"/>
</dbReference>
<dbReference type="GO" id="GO:0005576">
    <property type="term" value="C:extracellular region"/>
    <property type="evidence" value="ECO:0007669"/>
    <property type="project" value="InterPro"/>
</dbReference>
<accession>A0A5S3UPZ5</accession>
<dbReference type="InterPro" id="IPR015197">
    <property type="entry name" value="PngaseF_C"/>
</dbReference>
<evidence type="ECO:0000313" key="4">
    <source>
        <dbReference type="Proteomes" id="UP000305729"/>
    </source>
</evidence>
<sequence length="625" mass="71208">MKIGFICLLLFCTTALAKEQLLTPFTSFTKHGDHTFAVELASQENTGRHLLEIELGCASQGCSDWDYTVRFEWQKDGTSYELGRLITPYAGYMQRAMHGFDRTWRRTYTFDVSHLIPVLQGKGHFNVHYGGWGAKQSAFGISAKLHSDTQFNKQEVLRAIPLYESGSEGWPYKTSEYFDALLTQRAFQFKTNEQHAEIKMFVSSHGHALSFDNPRGEPELCGEWCDRFFTIKHNNDTIVKQQLWRKDCDMSATFPQGGTYIFARSNWCPGESVIPFSYDIDTTQTNNTIDLDWQRYSWQPSQYGNTAPRYIVNAVLVTYTNKPATTDIALTRIVSPNAQTPERFGIQCGAIEAEIKNMGSADIHAVRFHYGIAGRQQYFYDWQGNLKPGDTKIVRIPTRYLGQFDTQTARIKVSAEVSGDENMTNNDANALMHMPLSLFNTPKLNILTGKIPDETKVELRDRHQNIIQSWHTFNAQQWHELVLEQPAGCYELVVYDSARDGLAFPFFNNRKGQGALNLSYDLDEKTVTHELQPDFGRKLSIPFTLGYKFGGCAAQAWQNDKAYRQGDAPVAYNGIIYRARHWSYGFQPDRSGQYDAWQPVSYCDGSPLNESLNNTTSMQHTKAIE</sequence>
<keyword evidence="2" id="KW-1015">Disulfide bond</keyword>
<dbReference type="Proteomes" id="UP000305729">
    <property type="component" value="Chromosome 1"/>
</dbReference>
<evidence type="ECO:0000313" key="3">
    <source>
        <dbReference type="EMBL" id="QPB83463.1"/>
    </source>
</evidence>
<dbReference type="AlphaFoldDB" id="A0A5S3UPZ5"/>
<organism evidence="3 4">
    <name type="scientific">Pseudoalteromonas rubra</name>
    <dbReference type="NCBI Taxonomy" id="43658"/>
    <lineage>
        <taxon>Bacteria</taxon>
        <taxon>Pseudomonadati</taxon>
        <taxon>Pseudomonadota</taxon>
        <taxon>Gammaproteobacteria</taxon>
        <taxon>Alteromonadales</taxon>
        <taxon>Pseudoalteromonadaceae</taxon>
        <taxon>Pseudoalteromonas</taxon>
    </lineage>
</organism>
<dbReference type="InterPro" id="IPR014784">
    <property type="entry name" value="Cu2_ascorb_mOase-like_C"/>
</dbReference>
<dbReference type="Gene3D" id="2.10.10.20">
    <property type="entry name" value="Carbohydrate-binding module superfamily 5/12"/>
    <property type="match status" value="1"/>
</dbReference>
<keyword evidence="1" id="KW-0378">Hydrolase</keyword>
<name>A0A5S3UPZ5_9GAMM</name>
<dbReference type="SUPFAM" id="SSF51055">
    <property type="entry name" value="Carbohydrate binding domain"/>
    <property type="match status" value="1"/>
</dbReference>
<dbReference type="SUPFAM" id="SSF49742">
    <property type="entry name" value="PHM/PNGase F"/>
    <property type="match status" value="1"/>
</dbReference>
<dbReference type="GO" id="GO:0016715">
    <property type="term" value="F:oxidoreductase activity, acting on paired donors, with incorporation or reduction of molecular oxygen, reduced ascorbate as one donor, and incorporation of one atom of oxygen"/>
    <property type="evidence" value="ECO:0007669"/>
    <property type="project" value="InterPro"/>
</dbReference>
<reference evidence="3 4" key="1">
    <citation type="submission" date="2019-10" db="EMBL/GenBank/DDBJ databases">
        <title>Pseudoalteromonas rubra S4059.</title>
        <authorList>
            <person name="Paulsen S."/>
            <person name="Wang X."/>
        </authorList>
    </citation>
    <scope>NUCLEOTIDE SEQUENCE [LARGE SCALE GENOMIC DNA]</scope>
    <source>
        <strain evidence="3 4">S4059</strain>
    </source>
</reference>
<proteinExistence type="predicted"/>
<dbReference type="Gene3D" id="2.60.120.230">
    <property type="match status" value="2"/>
</dbReference>
<dbReference type="Pfam" id="PF09112">
    <property type="entry name" value="N-glycanase_N"/>
    <property type="match status" value="1"/>
</dbReference>
<dbReference type="GO" id="GO:0005975">
    <property type="term" value="P:carbohydrate metabolic process"/>
    <property type="evidence" value="ECO:0007669"/>
    <property type="project" value="InterPro"/>
</dbReference>
<dbReference type="GO" id="GO:0030246">
    <property type="term" value="F:carbohydrate binding"/>
    <property type="evidence" value="ECO:0007669"/>
    <property type="project" value="InterPro"/>
</dbReference>
<protein>
    <submittedName>
        <fullName evidence="3">Uncharacterized protein</fullName>
    </submittedName>
</protein>
<dbReference type="Pfam" id="PF09113">
    <property type="entry name" value="N-glycanase_C"/>
    <property type="match status" value="1"/>
</dbReference>
<evidence type="ECO:0000256" key="1">
    <source>
        <dbReference type="ARBA" id="ARBA00022801"/>
    </source>
</evidence>
<gene>
    <name evidence="3" type="ORF">CWC22_010880</name>
</gene>
<dbReference type="InterPro" id="IPR036573">
    <property type="entry name" value="CBM_sf_5/12"/>
</dbReference>
<dbReference type="InterPro" id="IPR015196">
    <property type="entry name" value="PngaseF_N"/>
</dbReference>
<dbReference type="SMART" id="SM00495">
    <property type="entry name" value="ChtBD3"/>
    <property type="match status" value="1"/>
</dbReference>
<dbReference type="InterPro" id="IPR008977">
    <property type="entry name" value="PHM/PNGase_F_dom_sf"/>
</dbReference>